<evidence type="ECO:0000256" key="7">
    <source>
        <dbReference type="ARBA" id="ARBA00023239"/>
    </source>
</evidence>
<accession>A0A1M4SJH1</accession>
<evidence type="ECO:0000256" key="2">
    <source>
        <dbReference type="ARBA" id="ARBA00022670"/>
    </source>
</evidence>
<evidence type="ECO:0000256" key="8">
    <source>
        <dbReference type="RuleBase" id="RU364100"/>
    </source>
</evidence>
<dbReference type="PANTHER" id="PTHR13604">
    <property type="entry name" value="DC12-RELATED"/>
    <property type="match status" value="1"/>
</dbReference>
<dbReference type="PANTHER" id="PTHR13604:SF0">
    <property type="entry name" value="ABASIC SITE PROCESSING PROTEIN HMCES"/>
    <property type="match status" value="1"/>
</dbReference>
<evidence type="ECO:0000256" key="1">
    <source>
        <dbReference type="ARBA" id="ARBA00008136"/>
    </source>
</evidence>
<dbReference type="GO" id="GO:0016829">
    <property type="term" value="F:lyase activity"/>
    <property type="evidence" value="ECO:0007669"/>
    <property type="project" value="UniProtKB-KW"/>
</dbReference>
<dbReference type="EMBL" id="FQVL01000001">
    <property type="protein sequence ID" value="SHE32302.1"/>
    <property type="molecule type" value="Genomic_DNA"/>
</dbReference>
<dbReference type="Proteomes" id="UP000184476">
    <property type="component" value="Unassembled WGS sequence"/>
</dbReference>
<dbReference type="OrthoDB" id="9782620at2"/>
<dbReference type="Pfam" id="PF02586">
    <property type="entry name" value="SRAP"/>
    <property type="match status" value="1"/>
</dbReference>
<dbReference type="SUPFAM" id="SSF143081">
    <property type="entry name" value="BB1717-like"/>
    <property type="match status" value="1"/>
</dbReference>
<keyword evidence="5" id="KW-0190">Covalent protein-DNA linkage</keyword>
<dbReference type="GO" id="GO:0106300">
    <property type="term" value="P:protein-DNA covalent cross-linking repair"/>
    <property type="evidence" value="ECO:0007669"/>
    <property type="project" value="InterPro"/>
</dbReference>
<dbReference type="AlphaFoldDB" id="A0A1M4SJH1"/>
<dbReference type="RefSeq" id="WP_073149950.1">
    <property type="nucleotide sequence ID" value="NZ_FQVL01000001.1"/>
</dbReference>
<dbReference type="GO" id="GO:0003697">
    <property type="term" value="F:single-stranded DNA binding"/>
    <property type="evidence" value="ECO:0007669"/>
    <property type="project" value="InterPro"/>
</dbReference>
<gene>
    <name evidence="9" type="ORF">SAMN05444392_1012</name>
</gene>
<evidence type="ECO:0000256" key="5">
    <source>
        <dbReference type="ARBA" id="ARBA00023124"/>
    </source>
</evidence>
<keyword evidence="6" id="KW-0238">DNA-binding</keyword>
<dbReference type="Gene3D" id="3.90.1680.10">
    <property type="entry name" value="SOS response associated peptidase-like"/>
    <property type="match status" value="1"/>
</dbReference>
<evidence type="ECO:0000256" key="3">
    <source>
        <dbReference type="ARBA" id="ARBA00022763"/>
    </source>
</evidence>
<evidence type="ECO:0000313" key="9">
    <source>
        <dbReference type="EMBL" id="SHE32302.1"/>
    </source>
</evidence>
<evidence type="ECO:0000256" key="6">
    <source>
        <dbReference type="ARBA" id="ARBA00023125"/>
    </source>
</evidence>
<proteinExistence type="inferred from homology"/>
<keyword evidence="3" id="KW-0227">DNA damage</keyword>
<keyword evidence="10" id="KW-1185">Reference proteome</keyword>
<protein>
    <recommendedName>
        <fullName evidence="8">Abasic site processing protein</fullName>
        <ecNumber evidence="8">3.4.-.-</ecNumber>
    </recommendedName>
</protein>
<reference evidence="9 10" key="1">
    <citation type="submission" date="2016-11" db="EMBL/GenBank/DDBJ databases">
        <authorList>
            <person name="Jaros S."/>
            <person name="Januszkiewicz K."/>
            <person name="Wedrychowicz H."/>
        </authorList>
    </citation>
    <scope>NUCLEOTIDE SEQUENCE [LARGE SCALE GENOMIC DNA]</scope>
    <source>
        <strain evidence="9 10">DSM 44666</strain>
    </source>
</reference>
<sequence length="219" mass="25725">MCGRFTLTTPESKLEQRFQMSLDLPYAPNYNTAPTQSVIGIISKQGSRQVTHYRWGLIPFWAKDQKIGSRLINARAETLHEKPSFRHLFKRKRCIILSDGFYEWKRIGNSKQPYYIRMIDHSPFAFAGLWDTWKKGEQEIHSCTIITTQPNRLMESIHHRMPVILPQEYEDQWLDEKLIDKEALQSLLVPYTEPKMEAYPVSTMVNSPKNNNPDLLERI</sequence>
<dbReference type="EC" id="3.4.-.-" evidence="8"/>
<keyword evidence="4 8" id="KW-0378">Hydrolase</keyword>
<dbReference type="InterPro" id="IPR036590">
    <property type="entry name" value="SRAP-like"/>
</dbReference>
<dbReference type="GO" id="GO:0008233">
    <property type="term" value="F:peptidase activity"/>
    <property type="evidence" value="ECO:0007669"/>
    <property type="project" value="UniProtKB-KW"/>
</dbReference>
<comment type="similarity">
    <text evidence="1 8">Belongs to the SOS response-associated peptidase family.</text>
</comment>
<dbReference type="InterPro" id="IPR003738">
    <property type="entry name" value="SRAP"/>
</dbReference>
<keyword evidence="7" id="KW-0456">Lyase</keyword>
<keyword evidence="2 8" id="KW-0645">Protease</keyword>
<dbReference type="GO" id="GO:0006508">
    <property type="term" value="P:proteolysis"/>
    <property type="evidence" value="ECO:0007669"/>
    <property type="project" value="UniProtKB-KW"/>
</dbReference>
<evidence type="ECO:0000313" key="10">
    <source>
        <dbReference type="Proteomes" id="UP000184476"/>
    </source>
</evidence>
<name>A0A1M4SJH1_9BACL</name>
<evidence type="ECO:0000256" key="4">
    <source>
        <dbReference type="ARBA" id="ARBA00022801"/>
    </source>
</evidence>
<organism evidence="9 10">
    <name type="scientific">Seinonella peptonophila</name>
    <dbReference type="NCBI Taxonomy" id="112248"/>
    <lineage>
        <taxon>Bacteria</taxon>
        <taxon>Bacillati</taxon>
        <taxon>Bacillota</taxon>
        <taxon>Bacilli</taxon>
        <taxon>Bacillales</taxon>
        <taxon>Thermoactinomycetaceae</taxon>
        <taxon>Seinonella</taxon>
    </lineage>
</organism>